<comment type="caution">
    <text evidence="2">The sequence shown here is derived from an EMBL/GenBank/DDBJ whole genome shotgun (WGS) entry which is preliminary data.</text>
</comment>
<protein>
    <submittedName>
        <fullName evidence="2">Uncharacterized protein</fullName>
    </submittedName>
</protein>
<proteinExistence type="predicted"/>
<sequence>MDDTSPANSSPAPVTQRYGSGTPFQHRPDSALRNCGLVDLLSGSAAVSPSTTPHTRSELHSPKHPRPTSDHLTPRLRSSSWSCCRHNCRGASSLFSPLDAHTSSNFSRVSTLVRRPPVYIPHCCEDEAYAAMKLALISVSSLLPWASVFSFSPQTDFFQRRSINSGND</sequence>
<dbReference type="Proteomes" id="UP000176998">
    <property type="component" value="Unassembled WGS sequence"/>
</dbReference>
<reference evidence="2 3" key="1">
    <citation type="submission" date="2016-09" db="EMBL/GenBank/DDBJ databases">
        <authorList>
            <person name="Capua I."/>
            <person name="De Benedictis P."/>
            <person name="Joannis T."/>
            <person name="Lombin L.H."/>
            <person name="Cattoli G."/>
        </authorList>
    </citation>
    <scope>NUCLEOTIDE SEQUENCE [LARGE SCALE GENOMIC DNA]</scope>
    <source>
        <strain evidence="2 3">IMI 309357</strain>
    </source>
</reference>
<evidence type="ECO:0000256" key="1">
    <source>
        <dbReference type="SAM" id="MobiDB-lite"/>
    </source>
</evidence>
<dbReference type="RefSeq" id="XP_022471596.1">
    <property type="nucleotide sequence ID" value="XM_022621880.1"/>
</dbReference>
<gene>
    <name evidence="2" type="ORF">CORC01_10252</name>
</gene>
<evidence type="ECO:0000313" key="2">
    <source>
        <dbReference type="EMBL" id="OHE94433.1"/>
    </source>
</evidence>
<dbReference type="EMBL" id="MJBS01000100">
    <property type="protein sequence ID" value="OHE94433.1"/>
    <property type="molecule type" value="Genomic_DNA"/>
</dbReference>
<dbReference type="AlphaFoldDB" id="A0A1G4AZC2"/>
<feature type="region of interest" description="Disordered" evidence="1">
    <location>
        <begin position="1"/>
        <end position="29"/>
    </location>
</feature>
<keyword evidence="3" id="KW-1185">Reference proteome</keyword>
<accession>A0A1G4AZC2</accession>
<evidence type="ECO:0000313" key="3">
    <source>
        <dbReference type="Proteomes" id="UP000176998"/>
    </source>
</evidence>
<organism evidence="2 3">
    <name type="scientific">Colletotrichum orchidophilum</name>
    <dbReference type="NCBI Taxonomy" id="1209926"/>
    <lineage>
        <taxon>Eukaryota</taxon>
        <taxon>Fungi</taxon>
        <taxon>Dikarya</taxon>
        <taxon>Ascomycota</taxon>
        <taxon>Pezizomycotina</taxon>
        <taxon>Sordariomycetes</taxon>
        <taxon>Hypocreomycetidae</taxon>
        <taxon>Glomerellales</taxon>
        <taxon>Glomerellaceae</taxon>
        <taxon>Colletotrichum</taxon>
    </lineage>
</organism>
<feature type="compositionally biased region" description="Polar residues" evidence="1">
    <location>
        <begin position="1"/>
        <end position="23"/>
    </location>
</feature>
<feature type="compositionally biased region" description="Basic and acidic residues" evidence="1">
    <location>
        <begin position="55"/>
        <end position="73"/>
    </location>
</feature>
<name>A0A1G4AZC2_9PEZI</name>
<feature type="region of interest" description="Disordered" evidence="1">
    <location>
        <begin position="46"/>
        <end position="74"/>
    </location>
</feature>
<dbReference type="GeneID" id="34563390"/>